<evidence type="ECO:0000313" key="2">
    <source>
        <dbReference type="EMBL" id="VVW79037.1"/>
    </source>
</evidence>
<feature type="compositionally biased region" description="Polar residues" evidence="1">
    <location>
        <begin position="8"/>
        <end position="17"/>
    </location>
</feature>
<evidence type="ECO:0000256" key="1">
    <source>
        <dbReference type="SAM" id="MobiDB-lite"/>
    </source>
</evidence>
<feature type="region of interest" description="Disordered" evidence="1">
    <location>
        <begin position="1"/>
        <end position="23"/>
    </location>
</feature>
<protein>
    <submittedName>
        <fullName evidence="2">Uncharacterized protein</fullName>
    </submittedName>
</protein>
<dbReference type="EMBL" id="LR721787">
    <property type="protein sequence ID" value="VVW79037.1"/>
    <property type="molecule type" value="Genomic_DNA"/>
</dbReference>
<dbReference type="AlphaFoldDB" id="A0A5K1GWD9"/>
<proteinExistence type="predicted"/>
<sequence length="23" mass="2498">MSLGHTWKGTTPMSTWQAMGASM</sequence>
<name>A0A5K1GWD9_9MAGN</name>
<gene>
    <name evidence="2" type="ORF">NYM_LOCUS26926</name>
</gene>
<accession>A0A5K1GWD9</accession>
<organism evidence="2">
    <name type="scientific">Nymphaea colorata</name>
    <name type="common">pocket water lily</name>
    <dbReference type="NCBI Taxonomy" id="210225"/>
    <lineage>
        <taxon>Eukaryota</taxon>
        <taxon>Viridiplantae</taxon>
        <taxon>Streptophyta</taxon>
        <taxon>Embryophyta</taxon>
        <taxon>Tracheophyta</taxon>
        <taxon>Spermatophyta</taxon>
        <taxon>Magnoliopsida</taxon>
        <taxon>Nymphaeales</taxon>
        <taxon>Nymphaeaceae</taxon>
        <taxon>Nymphaea</taxon>
    </lineage>
</organism>
<reference evidence="2" key="1">
    <citation type="submission" date="2019-09" db="EMBL/GenBank/DDBJ databases">
        <authorList>
            <person name="Zhang L."/>
        </authorList>
    </citation>
    <scope>NUCLEOTIDE SEQUENCE</scope>
</reference>